<keyword evidence="1" id="KW-0812">Transmembrane</keyword>
<comment type="caution">
    <text evidence="2">The sequence shown here is derived from an EMBL/GenBank/DDBJ whole genome shotgun (WGS) entry which is preliminary data.</text>
</comment>
<keyword evidence="1" id="KW-1133">Transmembrane helix</keyword>
<evidence type="ECO:0008006" key="4">
    <source>
        <dbReference type="Google" id="ProtNLM"/>
    </source>
</evidence>
<feature type="transmembrane region" description="Helical" evidence="1">
    <location>
        <begin position="6"/>
        <end position="23"/>
    </location>
</feature>
<sequence>MIYALGTLLVIGLVLLIISFFMNNRFKDIEIELEQLSMDHIQNQYVMNNKLKVLEEELLTETTNLEDYSNQRSKNDELIKQKEPTVVKRVVGLFEEGYSFKEIEEQTGLSQDDIKVIVHQKTNKQAFA</sequence>
<evidence type="ECO:0000313" key="2">
    <source>
        <dbReference type="EMBL" id="GEN46539.1"/>
    </source>
</evidence>
<protein>
    <recommendedName>
        <fullName evidence="4">Resolvase HTH domain-containing protein</fullName>
    </recommendedName>
</protein>
<dbReference type="EMBL" id="BJYA01000015">
    <property type="protein sequence ID" value="GEN46539.1"/>
    <property type="molecule type" value="Genomic_DNA"/>
</dbReference>
<gene>
    <name evidence="2" type="ORF">AHA02nite_23150</name>
</gene>
<reference evidence="2 3" key="1">
    <citation type="submission" date="2019-07" db="EMBL/GenBank/DDBJ databases">
        <title>Whole genome shotgun sequence of Alkalibacillus haloalkaliphilus NBRC 103110.</title>
        <authorList>
            <person name="Hosoyama A."/>
            <person name="Uohara A."/>
            <person name="Ohji S."/>
            <person name="Ichikawa N."/>
        </authorList>
    </citation>
    <scope>NUCLEOTIDE SEQUENCE [LARGE SCALE GENOMIC DNA]</scope>
    <source>
        <strain evidence="2 3">NBRC 103110</strain>
    </source>
</reference>
<organism evidence="2 3">
    <name type="scientific">Alkalibacillus haloalkaliphilus</name>
    <dbReference type="NCBI Taxonomy" id="94136"/>
    <lineage>
        <taxon>Bacteria</taxon>
        <taxon>Bacillati</taxon>
        <taxon>Bacillota</taxon>
        <taxon>Bacilli</taxon>
        <taxon>Bacillales</taxon>
        <taxon>Bacillaceae</taxon>
        <taxon>Alkalibacillus</taxon>
    </lineage>
</organism>
<keyword evidence="1" id="KW-0472">Membrane</keyword>
<proteinExistence type="predicted"/>
<dbReference type="RefSeq" id="WP_218025420.1">
    <property type="nucleotide sequence ID" value="NZ_BJYA01000015.1"/>
</dbReference>
<evidence type="ECO:0000256" key="1">
    <source>
        <dbReference type="SAM" id="Phobius"/>
    </source>
</evidence>
<evidence type="ECO:0000313" key="3">
    <source>
        <dbReference type="Proteomes" id="UP000321440"/>
    </source>
</evidence>
<accession>A0A511W618</accession>
<keyword evidence="3" id="KW-1185">Reference proteome</keyword>
<name>A0A511W618_9BACI</name>
<dbReference type="Proteomes" id="UP000321440">
    <property type="component" value="Unassembled WGS sequence"/>
</dbReference>
<dbReference type="AlphaFoldDB" id="A0A511W618"/>